<accession>A0AAW2U9Y4</accession>
<name>A0AAW2U9Y4_SESRA</name>
<organism evidence="2">
    <name type="scientific">Sesamum radiatum</name>
    <name type="common">Black benniseed</name>
    <dbReference type="NCBI Taxonomy" id="300843"/>
    <lineage>
        <taxon>Eukaryota</taxon>
        <taxon>Viridiplantae</taxon>
        <taxon>Streptophyta</taxon>
        <taxon>Embryophyta</taxon>
        <taxon>Tracheophyta</taxon>
        <taxon>Spermatophyta</taxon>
        <taxon>Magnoliopsida</taxon>
        <taxon>eudicotyledons</taxon>
        <taxon>Gunneridae</taxon>
        <taxon>Pentapetalae</taxon>
        <taxon>asterids</taxon>
        <taxon>lamiids</taxon>
        <taxon>Lamiales</taxon>
        <taxon>Pedaliaceae</taxon>
        <taxon>Sesamum</taxon>
    </lineage>
</organism>
<gene>
    <name evidence="2" type="ORF">Sradi_1519200</name>
</gene>
<evidence type="ECO:0000313" key="2">
    <source>
        <dbReference type="EMBL" id="KAL0413175.1"/>
    </source>
</evidence>
<proteinExistence type="predicted"/>
<feature type="region of interest" description="Disordered" evidence="1">
    <location>
        <begin position="1"/>
        <end position="69"/>
    </location>
</feature>
<protein>
    <submittedName>
        <fullName evidence="2">Uncharacterized protein</fullName>
    </submittedName>
</protein>
<feature type="compositionally biased region" description="Basic and acidic residues" evidence="1">
    <location>
        <begin position="12"/>
        <end position="27"/>
    </location>
</feature>
<reference evidence="2" key="2">
    <citation type="journal article" date="2024" name="Plant">
        <title>Genomic evolution and insights into agronomic trait innovations of Sesamum species.</title>
        <authorList>
            <person name="Miao H."/>
            <person name="Wang L."/>
            <person name="Qu L."/>
            <person name="Liu H."/>
            <person name="Sun Y."/>
            <person name="Le M."/>
            <person name="Wang Q."/>
            <person name="Wei S."/>
            <person name="Zheng Y."/>
            <person name="Lin W."/>
            <person name="Duan Y."/>
            <person name="Cao H."/>
            <person name="Xiong S."/>
            <person name="Wang X."/>
            <person name="Wei L."/>
            <person name="Li C."/>
            <person name="Ma Q."/>
            <person name="Ju M."/>
            <person name="Zhao R."/>
            <person name="Li G."/>
            <person name="Mu C."/>
            <person name="Tian Q."/>
            <person name="Mei H."/>
            <person name="Zhang T."/>
            <person name="Gao T."/>
            <person name="Zhang H."/>
        </authorList>
    </citation>
    <scope>NUCLEOTIDE SEQUENCE</scope>
    <source>
        <strain evidence="2">G02</strain>
    </source>
</reference>
<dbReference type="EMBL" id="JACGWJ010000006">
    <property type="protein sequence ID" value="KAL0413175.1"/>
    <property type="molecule type" value="Genomic_DNA"/>
</dbReference>
<dbReference type="AlphaFoldDB" id="A0AAW2U9Y4"/>
<reference evidence="2" key="1">
    <citation type="submission" date="2020-06" db="EMBL/GenBank/DDBJ databases">
        <authorList>
            <person name="Li T."/>
            <person name="Hu X."/>
            <person name="Zhang T."/>
            <person name="Song X."/>
            <person name="Zhang H."/>
            <person name="Dai N."/>
            <person name="Sheng W."/>
            <person name="Hou X."/>
            <person name="Wei L."/>
        </authorList>
    </citation>
    <scope>NUCLEOTIDE SEQUENCE</scope>
    <source>
        <strain evidence="2">G02</strain>
        <tissue evidence="2">Leaf</tissue>
    </source>
</reference>
<evidence type="ECO:0000256" key="1">
    <source>
        <dbReference type="SAM" id="MobiDB-lite"/>
    </source>
</evidence>
<feature type="compositionally biased region" description="Basic and acidic residues" evidence="1">
    <location>
        <begin position="52"/>
        <end position="69"/>
    </location>
</feature>
<feature type="compositionally biased region" description="Gly residues" evidence="1">
    <location>
        <begin position="33"/>
        <end position="50"/>
    </location>
</feature>
<sequence length="69" mass="6953">MATGGDGKTAAGRREGGARQARGEGMRRRWGRGEGGTGAREGGKKGGAGDGEAERELRRAAAPDIDGKG</sequence>
<comment type="caution">
    <text evidence="2">The sequence shown here is derived from an EMBL/GenBank/DDBJ whole genome shotgun (WGS) entry which is preliminary data.</text>
</comment>